<gene>
    <name evidence="1" type="ORF">BLGHR1_10757</name>
</gene>
<organism evidence="1 2">
    <name type="scientific">Blumeria hordei</name>
    <name type="common">Barley powdery mildew</name>
    <name type="synonym">Blumeria graminis f. sp. hordei</name>
    <dbReference type="NCBI Taxonomy" id="2867405"/>
    <lineage>
        <taxon>Eukaryota</taxon>
        <taxon>Fungi</taxon>
        <taxon>Dikarya</taxon>
        <taxon>Ascomycota</taxon>
        <taxon>Pezizomycotina</taxon>
        <taxon>Leotiomycetes</taxon>
        <taxon>Erysiphales</taxon>
        <taxon>Erysiphaceae</taxon>
        <taxon>Blumeria</taxon>
    </lineage>
</organism>
<evidence type="ECO:0000313" key="1">
    <source>
        <dbReference type="EMBL" id="SZF00033.1"/>
    </source>
</evidence>
<dbReference type="VEuPathDB" id="FungiDB:BLGHR1_10757"/>
<evidence type="ECO:0000313" key="2">
    <source>
        <dbReference type="Proteomes" id="UP000275772"/>
    </source>
</evidence>
<dbReference type="AlphaFoldDB" id="A0A383UIB6"/>
<proteinExistence type="predicted"/>
<protein>
    <submittedName>
        <fullName evidence="1">Uncharacterized protein</fullName>
    </submittedName>
</protein>
<dbReference type="EMBL" id="UNSH01000007">
    <property type="protein sequence ID" value="SZF00033.1"/>
    <property type="molecule type" value="Genomic_DNA"/>
</dbReference>
<dbReference type="Proteomes" id="UP000275772">
    <property type="component" value="Unassembled WGS sequence"/>
</dbReference>
<reference evidence="1 2" key="1">
    <citation type="submission" date="2017-11" db="EMBL/GenBank/DDBJ databases">
        <authorList>
            <person name="Kracher B."/>
        </authorList>
    </citation>
    <scope>NUCLEOTIDE SEQUENCE [LARGE SCALE GENOMIC DNA]</scope>
    <source>
        <strain evidence="1 2">RACE1</strain>
    </source>
</reference>
<accession>A0A383UIB6</accession>
<sequence>MILRGNTAERTGFDKSAADFKDVLKNLQDNGLYEWIRPTRLPVSRKAIKLIKLLGSKKVELTKENKILKRRWRIDETPSSQRR</sequence>
<name>A0A383UIB6_BLUHO</name>